<evidence type="ECO:0000256" key="9">
    <source>
        <dbReference type="ARBA" id="ARBA00023136"/>
    </source>
</evidence>
<reference evidence="11 12" key="1">
    <citation type="submission" date="2016-11" db="EMBL/GenBank/DDBJ databases">
        <authorList>
            <person name="Jaros S."/>
            <person name="Januszkiewicz K."/>
            <person name="Wedrychowicz H."/>
        </authorList>
    </citation>
    <scope>NUCLEOTIDE SEQUENCE [LARGE SCALE GENOMIC DNA]</scope>
    <source>
        <strain evidence="11 12">DSM 6191</strain>
    </source>
</reference>
<feature type="domain" description="ABC transporter" evidence="10">
    <location>
        <begin position="4"/>
        <end position="240"/>
    </location>
</feature>
<protein>
    <submittedName>
        <fullName evidence="11">Bacillibactin ABC transporter ATPase protein</fullName>
    </submittedName>
</protein>
<dbReference type="GO" id="GO:0006826">
    <property type="term" value="P:iron ion transport"/>
    <property type="evidence" value="ECO:0007669"/>
    <property type="project" value="UniProtKB-KW"/>
</dbReference>
<evidence type="ECO:0000259" key="10">
    <source>
        <dbReference type="PROSITE" id="PS50893"/>
    </source>
</evidence>
<name>A0A1M5YXX0_9CLOT</name>
<dbReference type="InterPro" id="IPR003593">
    <property type="entry name" value="AAA+_ATPase"/>
</dbReference>
<keyword evidence="6" id="KW-0067">ATP-binding</keyword>
<evidence type="ECO:0000256" key="4">
    <source>
        <dbReference type="ARBA" id="ARBA00022496"/>
    </source>
</evidence>
<keyword evidence="2" id="KW-0813">Transport</keyword>
<keyword evidence="9" id="KW-0472">Membrane</keyword>
<dbReference type="Proteomes" id="UP000184241">
    <property type="component" value="Unassembled WGS sequence"/>
</dbReference>
<evidence type="ECO:0000313" key="12">
    <source>
        <dbReference type="Proteomes" id="UP000184241"/>
    </source>
</evidence>
<dbReference type="FunFam" id="3.40.50.300:FF:000134">
    <property type="entry name" value="Iron-enterobactin ABC transporter ATP-binding protein"/>
    <property type="match status" value="1"/>
</dbReference>
<dbReference type="EMBL" id="FQXU01000007">
    <property type="protein sequence ID" value="SHI16872.1"/>
    <property type="molecule type" value="Genomic_DNA"/>
</dbReference>
<accession>A0A1M5YXX0</accession>
<dbReference type="InterPro" id="IPR051535">
    <property type="entry name" value="Siderophore_ABC-ATPase"/>
</dbReference>
<dbReference type="PANTHER" id="PTHR42771">
    <property type="entry name" value="IRON(3+)-HYDROXAMATE IMPORT ATP-BINDING PROTEIN FHUC"/>
    <property type="match status" value="1"/>
</dbReference>
<evidence type="ECO:0000256" key="8">
    <source>
        <dbReference type="ARBA" id="ARBA00023065"/>
    </source>
</evidence>
<dbReference type="InterPro" id="IPR027417">
    <property type="entry name" value="P-loop_NTPase"/>
</dbReference>
<dbReference type="InterPro" id="IPR003439">
    <property type="entry name" value="ABC_transporter-like_ATP-bd"/>
</dbReference>
<dbReference type="Pfam" id="PF00005">
    <property type="entry name" value="ABC_tran"/>
    <property type="match status" value="1"/>
</dbReference>
<keyword evidence="7" id="KW-0408">Iron</keyword>
<proteinExistence type="predicted"/>
<keyword evidence="3" id="KW-1003">Cell membrane</keyword>
<evidence type="ECO:0000256" key="7">
    <source>
        <dbReference type="ARBA" id="ARBA00023004"/>
    </source>
</evidence>
<sequence>MSILKVKDLESCYENFRVFKDIDLEIEEGKITTIIGPNGCGKSTLLKTMGRIIKPSSGNVYLKNENISKMHTKQIAKSLALLPQNPIAPSELKVEELVSYGRFPHCKKMSKLTNKDREVIDWAINITKISEFKEREIGALSGGQRQKVWLAMALAQETEILLLDEPTTYLDMSHQLEVLKIVEELNREKKCTIVMVLHDINHASRFSHNIVAMKKGEIIATGEPKEIITKHILKNVFNIDARVMIDEEINSPVCFGYDSIDLEGA</sequence>
<dbReference type="GO" id="GO:0005886">
    <property type="term" value="C:plasma membrane"/>
    <property type="evidence" value="ECO:0007669"/>
    <property type="project" value="UniProtKB-SubCell"/>
</dbReference>
<dbReference type="PROSITE" id="PS50893">
    <property type="entry name" value="ABC_TRANSPORTER_2"/>
    <property type="match status" value="1"/>
</dbReference>
<dbReference type="InterPro" id="IPR017871">
    <property type="entry name" value="ABC_transporter-like_CS"/>
</dbReference>
<evidence type="ECO:0000256" key="3">
    <source>
        <dbReference type="ARBA" id="ARBA00022475"/>
    </source>
</evidence>
<dbReference type="PANTHER" id="PTHR42771:SF4">
    <property type="entry name" value="IRON(3+)-HYDROXAMATE IMPORT ATP-BINDING PROTEIN FHUC"/>
    <property type="match status" value="1"/>
</dbReference>
<dbReference type="SUPFAM" id="SSF52540">
    <property type="entry name" value="P-loop containing nucleoside triphosphate hydrolases"/>
    <property type="match status" value="1"/>
</dbReference>
<dbReference type="SMART" id="SM00382">
    <property type="entry name" value="AAA"/>
    <property type="match status" value="1"/>
</dbReference>
<evidence type="ECO:0000256" key="1">
    <source>
        <dbReference type="ARBA" id="ARBA00004202"/>
    </source>
</evidence>
<dbReference type="RefSeq" id="WP_073019633.1">
    <property type="nucleotide sequence ID" value="NZ_FQXU01000007.1"/>
</dbReference>
<keyword evidence="4" id="KW-0410">Iron transport</keyword>
<dbReference type="CDD" id="cd03214">
    <property type="entry name" value="ABC_Iron-Siderophores_B12_Hemin"/>
    <property type="match status" value="1"/>
</dbReference>
<evidence type="ECO:0000313" key="11">
    <source>
        <dbReference type="EMBL" id="SHI16872.1"/>
    </source>
</evidence>
<keyword evidence="8" id="KW-0406">Ion transport</keyword>
<dbReference type="AlphaFoldDB" id="A0A1M5YXX0"/>
<dbReference type="Gene3D" id="3.40.50.300">
    <property type="entry name" value="P-loop containing nucleotide triphosphate hydrolases"/>
    <property type="match status" value="1"/>
</dbReference>
<organism evidence="11 12">
    <name type="scientific">Clostridium intestinale DSM 6191</name>
    <dbReference type="NCBI Taxonomy" id="1121320"/>
    <lineage>
        <taxon>Bacteria</taxon>
        <taxon>Bacillati</taxon>
        <taxon>Bacillota</taxon>
        <taxon>Clostridia</taxon>
        <taxon>Eubacteriales</taxon>
        <taxon>Clostridiaceae</taxon>
        <taxon>Clostridium</taxon>
    </lineage>
</organism>
<keyword evidence="5" id="KW-0547">Nucleotide-binding</keyword>
<gene>
    <name evidence="11" type="ORF">SAMN02745941_02328</name>
</gene>
<dbReference type="GO" id="GO:0016887">
    <property type="term" value="F:ATP hydrolysis activity"/>
    <property type="evidence" value="ECO:0007669"/>
    <property type="project" value="InterPro"/>
</dbReference>
<evidence type="ECO:0000256" key="5">
    <source>
        <dbReference type="ARBA" id="ARBA00022741"/>
    </source>
</evidence>
<dbReference type="PROSITE" id="PS00211">
    <property type="entry name" value="ABC_TRANSPORTER_1"/>
    <property type="match status" value="1"/>
</dbReference>
<dbReference type="GO" id="GO:0005524">
    <property type="term" value="F:ATP binding"/>
    <property type="evidence" value="ECO:0007669"/>
    <property type="project" value="UniProtKB-KW"/>
</dbReference>
<comment type="subcellular location">
    <subcellularLocation>
        <location evidence="1">Cell membrane</location>
        <topology evidence="1">Peripheral membrane protein</topology>
    </subcellularLocation>
</comment>
<evidence type="ECO:0000256" key="2">
    <source>
        <dbReference type="ARBA" id="ARBA00022448"/>
    </source>
</evidence>
<evidence type="ECO:0000256" key="6">
    <source>
        <dbReference type="ARBA" id="ARBA00022840"/>
    </source>
</evidence>